<evidence type="ECO:0000313" key="1">
    <source>
        <dbReference type="EMBL" id="MFB5192726.1"/>
    </source>
</evidence>
<dbReference type="RefSeq" id="WP_275473430.1">
    <property type="nucleotide sequence ID" value="NZ_CP162940.1"/>
</dbReference>
<evidence type="ECO:0000313" key="2">
    <source>
        <dbReference type="Proteomes" id="UP001579974"/>
    </source>
</evidence>
<comment type="caution">
    <text evidence="1">The sequence shown here is derived from an EMBL/GenBank/DDBJ whole genome shotgun (WGS) entry which is preliminary data.</text>
</comment>
<accession>A0ABV5AKF7</accession>
<keyword evidence="2" id="KW-1185">Reference proteome</keyword>
<organism evidence="1 2">
    <name type="scientific">Alicyclobacillus fastidiosus</name>
    <dbReference type="NCBI Taxonomy" id="392011"/>
    <lineage>
        <taxon>Bacteria</taxon>
        <taxon>Bacillati</taxon>
        <taxon>Bacillota</taxon>
        <taxon>Bacilli</taxon>
        <taxon>Bacillales</taxon>
        <taxon>Alicyclobacillaceae</taxon>
        <taxon>Alicyclobacillus</taxon>
    </lineage>
</organism>
<proteinExistence type="predicted"/>
<protein>
    <recommendedName>
        <fullName evidence="3">DUF4825 domain-containing protein</fullName>
    </recommendedName>
</protein>
<evidence type="ECO:0008006" key="3">
    <source>
        <dbReference type="Google" id="ProtNLM"/>
    </source>
</evidence>
<name>A0ABV5AKF7_9BACL</name>
<dbReference type="EMBL" id="JBDXSU010000027">
    <property type="protein sequence ID" value="MFB5192726.1"/>
    <property type="molecule type" value="Genomic_DNA"/>
</dbReference>
<gene>
    <name evidence="1" type="ORF">KKP3000_001937</name>
</gene>
<reference evidence="1 2" key="1">
    <citation type="journal article" date="2024" name="Int. J. Mol. Sci.">
        <title>Exploration of Alicyclobacillus spp. Genome in Search of Antibiotic Resistance.</title>
        <authorList>
            <person name="Bucka-Kolendo J."/>
            <person name="Kiousi D.E."/>
            <person name="Dekowska A."/>
            <person name="Mikolajczuk-Szczyrba A."/>
            <person name="Karadedos D.M."/>
            <person name="Michael P."/>
            <person name="Galanis A."/>
            <person name="Sokolowska B."/>
        </authorList>
    </citation>
    <scope>NUCLEOTIDE SEQUENCE [LARGE SCALE GENOMIC DNA]</scope>
    <source>
        <strain evidence="1 2">KKP 3000</strain>
    </source>
</reference>
<dbReference type="Proteomes" id="UP001579974">
    <property type="component" value="Unassembled WGS sequence"/>
</dbReference>
<sequence length="164" mass="18147">MKKSLFYIIGGLLICSFALNSVQLRRTESNNRSTLNAVMVSFAGPINTATEGYKLKTPEQIRIMSKMSLLSQSVGALNGGMTTLDAMGIPHQYSYNILIANESAVGALQGGYSSTDQQKLDKWVDTESSLLRIYETQQNLPNIPLLKKTFKEIYDAIPIHVINE</sequence>